<accession>A0A0S2KE44</accession>
<evidence type="ECO:0000313" key="1">
    <source>
        <dbReference type="EMBL" id="ALO46387.1"/>
    </source>
</evidence>
<reference evidence="1 2" key="1">
    <citation type="submission" date="2015-11" db="EMBL/GenBank/DDBJ databases">
        <authorList>
            <person name="Zhang Y."/>
            <person name="Guo Z."/>
        </authorList>
    </citation>
    <scope>NUCLEOTIDE SEQUENCE [LARGE SCALE GENOMIC DNA]</scope>
    <source>
        <strain evidence="1 2">KCTC 32221</strain>
    </source>
</reference>
<gene>
    <name evidence="1" type="ORF">PS2015_1736</name>
</gene>
<keyword evidence="2" id="KW-1185">Reference proteome</keyword>
<proteinExistence type="predicted"/>
<sequence length="90" mass="9972">MTVHPDQYGIRTIVNVFDVPIKFEIIREVRIGLDTSGGDDNVCGVPTLTVVDMAASKLLANSDRCMQVMSVSLPRAVVWTNIRKLKRVIS</sequence>
<dbReference type="STRING" id="1249552.PS2015_1736"/>
<dbReference type="Proteomes" id="UP000065641">
    <property type="component" value="Chromosome"/>
</dbReference>
<evidence type="ECO:0000313" key="2">
    <source>
        <dbReference type="Proteomes" id="UP000065641"/>
    </source>
</evidence>
<protein>
    <submittedName>
        <fullName evidence="1">Uncharacterized protein</fullName>
    </submittedName>
</protein>
<organism evidence="1 2">
    <name type="scientific">Pseudohongiella spirulinae</name>
    <dbReference type="NCBI Taxonomy" id="1249552"/>
    <lineage>
        <taxon>Bacteria</taxon>
        <taxon>Pseudomonadati</taxon>
        <taxon>Pseudomonadota</taxon>
        <taxon>Gammaproteobacteria</taxon>
        <taxon>Pseudomonadales</taxon>
        <taxon>Pseudohongiellaceae</taxon>
        <taxon>Pseudohongiella</taxon>
    </lineage>
</organism>
<dbReference type="KEGG" id="pspi:PS2015_1736"/>
<name>A0A0S2KE44_9GAMM</name>
<dbReference type="EMBL" id="CP013189">
    <property type="protein sequence ID" value="ALO46387.1"/>
    <property type="molecule type" value="Genomic_DNA"/>
</dbReference>
<dbReference type="AlphaFoldDB" id="A0A0S2KE44"/>
<dbReference type="PATRIC" id="fig|1249552.3.peg.1740"/>